<gene>
    <name evidence="1" type="ORF">NOX80_03015</name>
    <name evidence="2" type="ORF">NOX80_03020</name>
</gene>
<organism evidence="2 3">
    <name type="scientific">Flavobacterium cerinum</name>
    <dbReference type="NCBI Taxonomy" id="2502784"/>
    <lineage>
        <taxon>Bacteria</taxon>
        <taxon>Pseudomonadati</taxon>
        <taxon>Bacteroidota</taxon>
        <taxon>Flavobacteriia</taxon>
        <taxon>Flavobacteriales</taxon>
        <taxon>Flavobacteriaceae</taxon>
        <taxon>Flavobacterium</taxon>
    </lineage>
</organism>
<evidence type="ECO:0000313" key="1">
    <source>
        <dbReference type="EMBL" id="UUC46183.1"/>
    </source>
</evidence>
<reference evidence="2" key="1">
    <citation type="submission" date="2022-07" db="EMBL/GenBank/DDBJ databases">
        <title>Isolation, identification, and degradation of a PFOSA degrading strain from sewage treatment plant.</title>
        <authorList>
            <person name="Zhang L."/>
            <person name="Huo Y."/>
        </authorList>
    </citation>
    <scope>NUCLEOTIDE SEQUENCE</scope>
    <source>
        <strain evidence="2">C1</strain>
    </source>
</reference>
<name>A0ABY5IU45_9FLAO</name>
<evidence type="ECO:0000313" key="3">
    <source>
        <dbReference type="Proteomes" id="UP001059844"/>
    </source>
</evidence>
<dbReference type="EMBL" id="CP101751">
    <property type="protein sequence ID" value="UUC46184.1"/>
    <property type="molecule type" value="Genomic_DNA"/>
</dbReference>
<evidence type="ECO:0000313" key="2">
    <source>
        <dbReference type="EMBL" id="UUC46184.1"/>
    </source>
</evidence>
<accession>A0ABY5IU45</accession>
<keyword evidence="3" id="KW-1185">Reference proteome</keyword>
<dbReference type="InterPro" id="IPR058238">
    <property type="entry name" value="Lant_leader_dom"/>
</dbReference>
<proteinExistence type="predicted"/>
<dbReference type="RefSeq" id="WP_256551859.1">
    <property type="nucleotide sequence ID" value="NZ_CP101751.1"/>
</dbReference>
<dbReference type="Proteomes" id="UP001059844">
    <property type="component" value="Chromosome"/>
</dbReference>
<dbReference type="EMBL" id="CP101751">
    <property type="protein sequence ID" value="UUC46183.1"/>
    <property type="molecule type" value="Genomic_DNA"/>
</dbReference>
<sequence>MKTQNANNKLAFNASTVTELTDSQMMNVDGATTVPCVGVAVASIALSYNISKAIFAAN</sequence>
<dbReference type="NCBIfam" id="NF038153">
    <property type="entry name" value="lant_leader_L1a"/>
    <property type="match status" value="1"/>
</dbReference>
<protein>
    <submittedName>
        <fullName evidence="2">Class I lanthipeptide</fullName>
    </submittedName>
</protein>